<dbReference type="Proteomes" id="UP000006693">
    <property type="component" value="Chromosome 1"/>
</dbReference>
<reference evidence="2 3" key="1">
    <citation type="journal article" date="2004" name="Proc. Natl. Acad. Sci. U.S.A.">
        <title>Structural flexibility in the Burkholderia mallei genome.</title>
        <authorList>
            <person name="Nierman W.C."/>
            <person name="DeShazer D."/>
            <person name="Kim H.S."/>
            <person name="Tettelin H."/>
            <person name="Nelson K.E."/>
            <person name="Feldblyum T."/>
            <person name="Ulrich R.L."/>
            <person name="Ronning C.M."/>
            <person name="Brinkac L.M."/>
            <person name="Daugherty S.C."/>
            <person name="Davidsen T.D."/>
            <person name="Deboy R.T."/>
            <person name="Dimitrov G."/>
            <person name="Dodson R.J."/>
            <person name="Durkin A.S."/>
            <person name="Gwinn M.L."/>
            <person name="Haft D.H."/>
            <person name="Khouri H."/>
            <person name="Kolonay J.F."/>
            <person name="Madupu R."/>
            <person name="Mohammoud Y."/>
            <person name="Nelson W.C."/>
            <person name="Radune D."/>
            <person name="Romero C.M."/>
            <person name="Sarria S."/>
            <person name="Selengut J."/>
            <person name="Shamblin C."/>
            <person name="Sullivan S.A."/>
            <person name="White O."/>
            <person name="Yu Y."/>
            <person name="Zafar N."/>
            <person name="Zhou L."/>
            <person name="Fraser C.M."/>
        </authorList>
    </citation>
    <scope>NUCLEOTIDE SEQUENCE [LARGE SCALE GENOMIC DNA]</scope>
    <source>
        <strain evidence="2 3">ATCC 23344</strain>
    </source>
</reference>
<proteinExistence type="predicted"/>
<evidence type="ECO:0000313" key="3">
    <source>
        <dbReference type="Proteomes" id="UP000006693"/>
    </source>
</evidence>
<feature type="chain" id="PRO_5002600621" evidence="1">
    <location>
        <begin position="31"/>
        <end position="228"/>
    </location>
</feature>
<sequence length="228" mass="23980">MRAAMFKFITARRLAAASVLALLAACAAPAKHVDYTAFKKSQPRAILLLPPQNDTSDVKATYGLLSQMTRPVAEAGYYVVPVAVMEETFKQNGLTNAADIQTVSPAKLRDIFGADAALYTTVTQYGSVYTVLDSTTVVSASAKLVDLRTGDLLWQGSGRATGKELGSNVDFSGFGLIATLAQAAVKQIAHTLSDDAVDVAGLTSGRMLSAGQPNGLLYGPRSPKYGTD</sequence>
<name>A0A0H2WGS1_BURMA</name>
<gene>
    <name evidence="2" type="ordered locus">BMA2889</name>
</gene>
<accession>A0A0H2WGS1</accession>
<dbReference type="HOGENOM" id="CLU_097432_1_0_4"/>
<organism evidence="2 3">
    <name type="scientific">Burkholderia mallei (strain ATCC 23344)</name>
    <dbReference type="NCBI Taxonomy" id="243160"/>
    <lineage>
        <taxon>Bacteria</taxon>
        <taxon>Pseudomonadati</taxon>
        <taxon>Pseudomonadota</taxon>
        <taxon>Betaproteobacteria</taxon>
        <taxon>Burkholderiales</taxon>
        <taxon>Burkholderiaceae</taxon>
        <taxon>Burkholderia</taxon>
        <taxon>pseudomallei group</taxon>
    </lineage>
</organism>
<feature type="signal peptide" evidence="1">
    <location>
        <begin position="1"/>
        <end position="30"/>
    </location>
</feature>
<dbReference type="Gene3D" id="3.40.50.10610">
    <property type="entry name" value="ABC-type transport auxiliary lipoprotein component"/>
    <property type="match status" value="1"/>
</dbReference>
<keyword evidence="1" id="KW-0732">Signal</keyword>
<keyword evidence="3" id="KW-1185">Reference proteome</keyword>
<dbReference type="PROSITE" id="PS51257">
    <property type="entry name" value="PROKAR_LIPOPROTEIN"/>
    <property type="match status" value="1"/>
</dbReference>
<dbReference type="KEGG" id="bma:BMA2889"/>
<dbReference type="eggNOG" id="COG4380">
    <property type="taxonomic scope" value="Bacteria"/>
</dbReference>
<dbReference type="InterPro" id="IPR008517">
    <property type="entry name" value="GNA1162-like"/>
</dbReference>
<dbReference type="AlphaFoldDB" id="A0A0H2WGS1"/>
<protein>
    <submittedName>
        <fullName evidence="2">Lipoprotein, putative</fullName>
    </submittedName>
</protein>
<dbReference type="EMBL" id="CP000010">
    <property type="protein sequence ID" value="AAU48373.1"/>
    <property type="molecule type" value="Genomic_DNA"/>
</dbReference>
<dbReference type="PATRIC" id="fig|243160.12.peg.2961"/>
<evidence type="ECO:0000256" key="1">
    <source>
        <dbReference type="SAM" id="SignalP"/>
    </source>
</evidence>
<dbReference type="Pfam" id="PF05643">
    <property type="entry name" value="GNA1162-like"/>
    <property type="match status" value="1"/>
</dbReference>
<evidence type="ECO:0000313" key="2">
    <source>
        <dbReference type="EMBL" id="AAU48373.1"/>
    </source>
</evidence>
<keyword evidence="2" id="KW-0449">Lipoprotein</keyword>